<keyword evidence="3" id="KW-1185">Reference proteome</keyword>
<protein>
    <submittedName>
        <fullName evidence="2">Uncharacterized protein</fullName>
    </submittedName>
</protein>
<name>A0A9W7Y5K8_9FUNG</name>
<dbReference type="AlphaFoldDB" id="A0A9W7Y5K8"/>
<dbReference type="Proteomes" id="UP001143981">
    <property type="component" value="Unassembled WGS sequence"/>
</dbReference>
<proteinExistence type="predicted"/>
<evidence type="ECO:0000256" key="1">
    <source>
        <dbReference type="SAM" id="MobiDB-lite"/>
    </source>
</evidence>
<dbReference type="EMBL" id="JANBOI010002121">
    <property type="protein sequence ID" value="KAJ1724373.1"/>
    <property type="molecule type" value="Genomic_DNA"/>
</dbReference>
<sequence length="380" mass="42696">RVRYTGLMARLATMRYVQLTGLEQFQERIAHCGAAPVPTAPDHDDHLSEEDMRREMECPWSNVAMRDALHTLVMTTLPHATNESMMVAMQQAIEAYNMAIVDYSSHNNSSFVDVLNKHTEGESEVDPRVVDLIGHGRRALGVEQVGKLAQHLADQWFGQLRSSLLGALMADHQFRPVPLPEVRRWIFEDRSPGGQDVDFVLHKHLYMHFNALRVRISEVKWLYASAIATLHLIARIKQEVARTQLLDHVDVPKYTALFRSLVEAEVRRHSRLGKIRHSQRRQQQQEGDAAGALQGSADGHRHQPGTDASATPPEAPSEHALPGPPGALHQAGPPPDTHRQIKTEERLSRLEAELTGLRLDLHESFGRVLAMLETHTGQRA</sequence>
<organism evidence="2 3">
    <name type="scientific">Coemansia biformis</name>
    <dbReference type="NCBI Taxonomy" id="1286918"/>
    <lineage>
        <taxon>Eukaryota</taxon>
        <taxon>Fungi</taxon>
        <taxon>Fungi incertae sedis</taxon>
        <taxon>Zoopagomycota</taxon>
        <taxon>Kickxellomycotina</taxon>
        <taxon>Kickxellomycetes</taxon>
        <taxon>Kickxellales</taxon>
        <taxon>Kickxellaceae</taxon>
        <taxon>Coemansia</taxon>
    </lineage>
</organism>
<evidence type="ECO:0000313" key="3">
    <source>
        <dbReference type="Proteomes" id="UP001143981"/>
    </source>
</evidence>
<gene>
    <name evidence="2" type="ORF">LPJ61_005745</name>
</gene>
<dbReference type="OrthoDB" id="5557769at2759"/>
<feature type="non-terminal residue" evidence="2">
    <location>
        <position position="1"/>
    </location>
</feature>
<reference evidence="2" key="1">
    <citation type="submission" date="2022-07" db="EMBL/GenBank/DDBJ databases">
        <title>Phylogenomic reconstructions and comparative analyses of Kickxellomycotina fungi.</title>
        <authorList>
            <person name="Reynolds N.K."/>
            <person name="Stajich J.E."/>
            <person name="Barry K."/>
            <person name="Grigoriev I.V."/>
            <person name="Crous P."/>
            <person name="Smith M.E."/>
        </authorList>
    </citation>
    <scope>NUCLEOTIDE SEQUENCE</scope>
    <source>
        <strain evidence="2">BCRC 34381</strain>
    </source>
</reference>
<accession>A0A9W7Y5K8</accession>
<feature type="region of interest" description="Disordered" evidence="1">
    <location>
        <begin position="272"/>
        <end position="339"/>
    </location>
</feature>
<comment type="caution">
    <text evidence="2">The sequence shown here is derived from an EMBL/GenBank/DDBJ whole genome shotgun (WGS) entry which is preliminary data.</text>
</comment>
<evidence type="ECO:0000313" key="2">
    <source>
        <dbReference type="EMBL" id="KAJ1724373.1"/>
    </source>
</evidence>